<dbReference type="SUPFAM" id="SSF46894">
    <property type="entry name" value="C-terminal effector domain of the bipartite response regulators"/>
    <property type="match status" value="1"/>
</dbReference>
<dbReference type="InterPro" id="IPR011990">
    <property type="entry name" value="TPR-like_helical_dom_sf"/>
</dbReference>
<evidence type="ECO:0000256" key="4">
    <source>
        <dbReference type="ARBA" id="ARBA00022803"/>
    </source>
</evidence>
<evidence type="ECO:0000256" key="5">
    <source>
        <dbReference type="ARBA" id="ARBA00038253"/>
    </source>
</evidence>
<dbReference type="InterPro" id="IPR019734">
    <property type="entry name" value="TPR_rpt"/>
</dbReference>
<dbReference type="EMBL" id="CP015199">
    <property type="protein sequence ID" value="ANF49793.1"/>
    <property type="molecule type" value="Genomic_DNA"/>
</dbReference>
<dbReference type="GO" id="GO:0006355">
    <property type="term" value="P:regulation of DNA-templated transcription"/>
    <property type="evidence" value="ECO:0007669"/>
    <property type="project" value="InterPro"/>
</dbReference>
<evidence type="ECO:0000256" key="6">
    <source>
        <dbReference type="PROSITE-ProRule" id="PRU00339"/>
    </source>
</evidence>
<evidence type="ECO:0000313" key="9">
    <source>
        <dbReference type="Proteomes" id="UP000077824"/>
    </source>
</evidence>
<keyword evidence="9" id="KW-1185">Reference proteome</keyword>
<organism evidence="8 9">
    <name type="scientific">Chryseobacterium glaciei</name>
    <dbReference type="NCBI Taxonomy" id="1685010"/>
    <lineage>
        <taxon>Bacteria</taxon>
        <taxon>Pseudomonadati</taxon>
        <taxon>Bacteroidota</taxon>
        <taxon>Flavobacteriia</taxon>
        <taxon>Flavobacteriales</taxon>
        <taxon>Weeksellaceae</taxon>
        <taxon>Chryseobacterium group</taxon>
        <taxon>Chryseobacterium</taxon>
    </lineage>
</organism>
<dbReference type="Pfam" id="PF13424">
    <property type="entry name" value="TPR_12"/>
    <property type="match status" value="1"/>
</dbReference>
<dbReference type="AlphaFoldDB" id="A0A172XS19"/>
<comment type="similarity">
    <text evidence="5">Belongs to the Rap family.</text>
</comment>
<feature type="transmembrane region" description="Helical" evidence="7">
    <location>
        <begin position="305"/>
        <end position="323"/>
    </location>
</feature>
<dbReference type="PANTHER" id="PTHR46630">
    <property type="entry name" value="TETRATRICOPEPTIDE REPEAT PROTEIN 29"/>
    <property type="match status" value="1"/>
</dbReference>
<protein>
    <recommendedName>
        <fullName evidence="10">HTH luxR-type domain-containing protein</fullName>
    </recommendedName>
</protein>
<evidence type="ECO:0000256" key="3">
    <source>
        <dbReference type="ARBA" id="ARBA00022737"/>
    </source>
</evidence>
<dbReference type="Proteomes" id="UP000077824">
    <property type="component" value="Chromosome"/>
</dbReference>
<keyword evidence="7" id="KW-1133">Transmembrane helix</keyword>
<reference evidence="8 9" key="1">
    <citation type="submission" date="2016-04" db="EMBL/GenBank/DDBJ databases">
        <title>Complete Genome Sequence of Chryseobacterium sp. IHBB 10212.</title>
        <authorList>
            <person name="Pal M."/>
            <person name="Swarnkar M.K."/>
            <person name="Kaushal K."/>
            <person name="Chhibber S."/>
            <person name="Singh A.K."/>
            <person name="Gulati A."/>
        </authorList>
    </citation>
    <scope>NUCLEOTIDE SEQUENCE [LARGE SCALE GENOMIC DNA]</scope>
    <source>
        <strain evidence="8 9">IHBB 10212</strain>
    </source>
</reference>
<dbReference type="PANTHER" id="PTHR46630:SF1">
    <property type="entry name" value="TETRATRICOPEPTIDE REPEAT PROTEIN 29"/>
    <property type="match status" value="1"/>
</dbReference>
<name>A0A172XS19_9FLAO</name>
<dbReference type="Pfam" id="PF13374">
    <property type="entry name" value="TPR_10"/>
    <property type="match status" value="1"/>
</dbReference>
<dbReference type="PROSITE" id="PS50005">
    <property type="entry name" value="TPR"/>
    <property type="match status" value="1"/>
</dbReference>
<proteinExistence type="inferred from homology"/>
<dbReference type="GO" id="GO:0003677">
    <property type="term" value="F:DNA binding"/>
    <property type="evidence" value="ECO:0007669"/>
    <property type="project" value="InterPro"/>
</dbReference>
<feature type="repeat" description="TPR" evidence="6">
    <location>
        <begin position="206"/>
        <end position="239"/>
    </location>
</feature>
<sequence length="449" mass="53304">MSQNHTLAELDTITRQYKNKGDLEGAMKFNIEALKHYENDKNIEGKASTYINIGNLLCTLNRHKESLEYLDKAEKEIKNTRDPIIKSRLYSEYGRNYALLKLQKQSNKIFDKAISYAWKIPSQKQRDYYLYYNYAWKWDNFDNLNELDSMHMMQRKCLKISSEPLIFVKIADQYVSRKIHLDSAEFYLNKALPLASTGKYPIRQKAMALITFGNLYTEKKEYEKALDYYLQSLAVSQKMKSNADIREVYKAISRTYKFLNDKEKALEYYSKYSFLSDKIVSDEKKALGVAVEKSLQEKEQEKNKLYLYIIIIVAVFFILGYFIRKFYLKKEKHKDELIEEKSIETDKLKKKINVSFDEVTKLAKTNDPFFLTRFKEVYSEFYENLIIQHPNITNHDVKFCAYLKLDLSSKEIAQYENITLRAVETKKYRLKKKLELPADTDLQRWILDL</sequence>
<gene>
    <name evidence="8" type="ORF">A0O34_04215</name>
</gene>
<keyword evidence="7" id="KW-0472">Membrane</keyword>
<dbReference type="SMART" id="SM00028">
    <property type="entry name" value="TPR"/>
    <property type="match status" value="3"/>
</dbReference>
<evidence type="ECO:0008006" key="10">
    <source>
        <dbReference type="Google" id="ProtNLM"/>
    </source>
</evidence>
<evidence type="ECO:0000256" key="2">
    <source>
        <dbReference type="ARBA" id="ARBA00022490"/>
    </source>
</evidence>
<dbReference type="InterPro" id="IPR016032">
    <property type="entry name" value="Sig_transdc_resp-reg_C-effctor"/>
</dbReference>
<comment type="subcellular location">
    <subcellularLocation>
        <location evidence="1">Cytoplasm</location>
    </subcellularLocation>
</comment>
<dbReference type="KEGG" id="chh:A0O34_04215"/>
<keyword evidence="4 6" id="KW-0802">TPR repeat</keyword>
<dbReference type="STRING" id="1685010.A0O34_04215"/>
<evidence type="ECO:0000313" key="8">
    <source>
        <dbReference type="EMBL" id="ANF49793.1"/>
    </source>
</evidence>
<keyword evidence="7" id="KW-0812">Transmembrane</keyword>
<dbReference type="GO" id="GO:0005737">
    <property type="term" value="C:cytoplasm"/>
    <property type="evidence" value="ECO:0007669"/>
    <property type="project" value="UniProtKB-SubCell"/>
</dbReference>
<dbReference type="InterPro" id="IPR051476">
    <property type="entry name" value="Bac_ResReg_Asp_Phosphatase"/>
</dbReference>
<keyword evidence="3" id="KW-0677">Repeat</keyword>
<evidence type="ECO:0000256" key="7">
    <source>
        <dbReference type="SAM" id="Phobius"/>
    </source>
</evidence>
<dbReference type="Gene3D" id="1.25.40.10">
    <property type="entry name" value="Tetratricopeptide repeat domain"/>
    <property type="match status" value="2"/>
</dbReference>
<evidence type="ECO:0000256" key="1">
    <source>
        <dbReference type="ARBA" id="ARBA00004496"/>
    </source>
</evidence>
<accession>A0A172XS19</accession>
<dbReference type="SUPFAM" id="SSF48452">
    <property type="entry name" value="TPR-like"/>
    <property type="match status" value="2"/>
</dbReference>
<keyword evidence="2" id="KW-0963">Cytoplasm</keyword>